<evidence type="ECO:0000313" key="13">
    <source>
        <dbReference type="Proteomes" id="UP000192578"/>
    </source>
</evidence>
<evidence type="ECO:0000256" key="4">
    <source>
        <dbReference type="ARBA" id="ARBA00022989"/>
    </source>
</evidence>
<keyword evidence="5" id="KW-0297">G-protein coupled receptor</keyword>
<organism evidence="12 13">
    <name type="scientific">Hypsibius exemplaris</name>
    <name type="common">Freshwater tardigrade</name>
    <dbReference type="NCBI Taxonomy" id="2072580"/>
    <lineage>
        <taxon>Eukaryota</taxon>
        <taxon>Metazoa</taxon>
        <taxon>Ecdysozoa</taxon>
        <taxon>Tardigrada</taxon>
        <taxon>Eutardigrada</taxon>
        <taxon>Parachela</taxon>
        <taxon>Hypsibioidea</taxon>
        <taxon>Hypsibiidae</taxon>
        <taxon>Hypsibius</taxon>
    </lineage>
</organism>
<evidence type="ECO:0000256" key="5">
    <source>
        <dbReference type="ARBA" id="ARBA00023040"/>
    </source>
</evidence>
<dbReference type="PANTHER" id="PTHR24228:SF59">
    <property type="entry name" value="NEUROPEPTIDE RECEPTOR 15"/>
    <property type="match status" value="1"/>
</dbReference>
<keyword evidence="4 10" id="KW-1133">Transmembrane helix</keyword>
<feature type="transmembrane region" description="Helical" evidence="10">
    <location>
        <begin position="28"/>
        <end position="52"/>
    </location>
</feature>
<dbReference type="PROSITE" id="PS50262">
    <property type="entry name" value="G_PROTEIN_RECEP_F1_2"/>
    <property type="match status" value="1"/>
</dbReference>
<evidence type="ECO:0000256" key="6">
    <source>
        <dbReference type="ARBA" id="ARBA00023136"/>
    </source>
</evidence>
<dbReference type="Proteomes" id="UP000192578">
    <property type="component" value="Unassembled WGS sequence"/>
</dbReference>
<feature type="compositionally biased region" description="Polar residues" evidence="9">
    <location>
        <begin position="332"/>
        <end position="349"/>
    </location>
</feature>
<keyword evidence="8" id="KW-0807">Transducer</keyword>
<dbReference type="InterPro" id="IPR000276">
    <property type="entry name" value="GPCR_Rhodpsn"/>
</dbReference>
<sequence length="365" mass="41726">MLNNSYNLSFTNISYDAGMFKLPTFIRVTTYTGCVILFLATLFNILILVTFLRRPRRLIKPFTIHVVNNSCLEILTGALFCPMFLYRNFDREIYRQNGYCAAYKYLNWTMPAMLLLQHGIIITDRWLAILKPMWYREKKTVGFGVKSTIGVFVYLQVWFLPLFVADTISPKIPGQYCDDTAAWPRYQLVVRLMSSVVPVVLMDFSYPFLVFMVWKRKTAQIHTGAASGRGGRTARSATHHMGLALWLLMVQILLWTPVNVTSMLIGMRSRLTYLYDVHTFAVVLSGVLLMVDPIIYLAFLKDLRKEVFLELHEMLRCGRTRRDQVLAHSAGKSWNTSNQRATAGQSTSGELGGLTAGHIKLHEVI</sequence>
<gene>
    <name evidence="12" type="ORF">BV898_00593</name>
</gene>
<dbReference type="OrthoDB" id="10530851at2759"/>
<dbReference type="GO" id="GO:0005886">
    <property type="term" value="C:plasma membrane"/>
    <property type="evidence" value="ECO:0007669"/>
    <property type="project" value="UniProtKB-SubCell"/>
</dbReference>
<evidence type="ECO:0000256" key="2">
    <source>
        <dbReference type="ARBA" id="ARBA00022475"/>
    </source>
</evidence>
<name>A0A1W0XE67_HYPEX</name>
<reference evidence="13" key="1">
    <citation type="submission" date="2017-01" db="EMBL/GenBank/DDBJ databases">
        <title>Comparative genomics of anhydrobiosis in the tardigrade Hypsibius dujardini.</title>
        <authorList>
            <person name="Yoshida Y."/>
            <person name="Koutsovoulos G."/>
            <person name="Laetsch D."/>
            <person name="Stevens L."/>
            <person name="Kumar S."/>
            <person name="Horikawa D."/>
            <person name="Ishino K."/>
            <person name="Komine S."/>
            <person name="Tomita M."/>
            <person name="Blaxter M."/>
            <person name="Arakawa K."/>
        </authorList>
    </citation>
    <scope>NUCLEOTIDE SEQUENCE [LARGE SCALE GENOMIC DNA]</scope>
    <source>
        <strain evidence="13">Z151</strain>
    </source>
</reference>
<feature type="domain" description="G-protein coupled receptors family 1 profile" evidence="11">
    <location>
        <begin position="43"/>
        <end position="296"/>
    </location>
</feature>
<dbReference type="EMBL" id="MTYJ01000002">
    <property type="protein sequence ID" value="OQV25661.1"/>
    <property type="molecule type" value="Genomic_DNA"/>
</dbReference>
<keyword evidence="7" id="KW-0675">Receptor</keyword>
<comment type="subcellular location">
    <subcellularLocation>
        <location evidence="1">Cell membrane</location>
        <topology evidence="1">Multi-pass membrane protein</topology>
    </subcellularLocation>
</comment>
<feature type="region of interest" description="Disordered" evidence="9">
    <location>
        <begin position="328"/>
        <end position="349"/>
    </location>
</feature>
<dbReference type="CDD" id="cd00637">
    <property type="entry name" value="7tm_classA_rhodopsin-like"/>
    <property type="match status" value="1"/>
</dbReference>
<feature type="transmembrane region" description="Helical" evidence="10">
    <location>
        <begin position="105"/>
        <end position="122"/>
    </location>
</feature>
<feature type="transmembrane region" description="Helical" evidence="10">
    <location>
        <begin position="192"/>
        <end position="214"/>
    </location>
</feature>
<keyword evidence="6 10" id="KW-0472">Membrane</keyword>
<feature type="transmembrane region" description="Helical" evidence="10">
    <location>
        <begin position="64"/>
        <end position="85"/>
    </location>
</feature>
<dbReference type="Gene3D" id="1.20.1070.10">
    <property type="entry name" value="Rhodopsin 7-helix transmembrane proteins"/>
    <property type="match status" value="1"/>
</dbReference>
<keyword evidence="13" id="KW-1185">Reference proteome</keyword>
<evidence type="ECO:0000313" key="12">
    <source>
        <dbReference type="EMBL" id="OQV25661.1"/>
    </source>
</evidence>
<dbReference type="AlphaFoldDB" id="A0A1W0XE67"/>
<evidence type="ECO:0000256" key="10">
    <source>
        <dbReference type="SAM" id="Phobius"/>
    </source>
</evidence>
<dbReference type="InterPro" id="IPR017452">
    <property type="entry name" value="GPCR_Rhodpsn_7TM"/>
</dbReference>
<evidence type="ECO:0000256" key="8">
    <source>
        <dbReference type="ARBA" id="ARBA00023224"/>
    </source>
</evidence>
<evidence type="ECO:0000256" key="1">
    <source>
        <dbReference type="ARBA" id="ARBA00004651"/>
    </source>
</evidence>
<feature type="transmembrane region" description="Helical" evidence="10">
    <location>
        <begin position="143"/>
        <end position="164"/>
    </location>
</feature>
<dbReference type="PANTHER" id="PTHR24228">
    <property type="entry name" value="B2 BRADYKININ RECEPTOR/ANGIOTENSIN II RECEPTOR"/>
    <property type="match status" value="1"/>
</dbReference>
<feature type="transmembrane region" description="Helical" evidence="10">
    <location>
        <begin position="277"/>
        <end position="299"/>
    </location>
</feature>
<evidence type="ECO:0000256" key="7">
    <source>
        <dbReference type="ARBA" id="ARBA00023170"/>
    </source>
</evidence>
<proteinExistence type="predicted"/>
<evidence type="ECO:0000256" key="3">
    <source>
        <dbReference type="ARBA" id="ARBA00022692"/>
    </source>
</evidence>
<dbReference type="GO" id="GO:0004930">
    <property type="term" value="F:G protein-coupled receptor activity"/>
    <property type="evidence" value="ECO:0007669"/>
    <property type="project" value="UniProtKB-KW"/>
</dbReference>
<feature type="transmembrane region" description="Helical" evidence="10">
    <location>
        <begin position="243"/>
        <end position="265"/>
    </location>
</feature>
<accession>A0A1W0XE67</accession>
<keyword evidence="2" id="KW-1003">Cell membrane</keyword>
<dbReference type="SUPFAM" id="SSF81321">
    <property type="entry name" value="Family A G protein-coupled receptor-like"/>
    <property type="match status" value="1"/>
</dbReference>
<evidence type="ECO:0000259" key="11">
    <source>
        <dbReference type="PROSITE" id="PS50262"/>
    </source>
</evidence>
<keyword evidence="3 10" id="KW-0812">Transmembrane</keyword>
<dbReference type="Pfam" id="PF00001">
    <property type="entry name" value="7tm_1"/>
    <property type="match status" value="1"/>
</dbReference>
<protein>
    <recommendedName>
        <fullName evidence="11">G-protein coupled receptors family 1 profile domain-containing protein</fullName>
    </recommendedName>
</protein>
<comment type="caution">
    <text evidence="12">The sequence shown here is derived from an EMBL/GenBank/DDBJ whole genome shotgun (WGS) entry which is preliminary data.</text>
</comment>
<evidence type="ECO:0000256" key="9">
    <source>
        <dbReference type="SAM" id="MobiDB-lite"/>
    </source>
</evidence>